<dbReference type="GO" id="GO:0005615">
    <property type="term" value="C:extracellular space"/>
    <property type="evidence" value="ECO:0007669"/>
    <property type="project" value="TreeGrafter"/>
</dbReference>
<keyword evidence="3" id="KW-0732">Signal</keyword>
<sequence length="81" mass="9052">VQFRGGPQKFEVTGWLQIQSVRVTDEGIYRCFAKNKIGEVVAGATLTVLTPDQLNMTGLTLPKLQNQLQEDDADSEDSDYY</sequence>
<dbReference type="GO" id="GO:0005520">
    <property type="term" value="F:insulin-like growth factor binding"/>
    <property type="evidence" value="ECO:0007669"/>
    <property type="project" value="InterPro"/>
</dbReference>
<dbReference type="SUPFAM" id="SSF48726">
    <property type="entry name" value="Immunoglobulin"/>
    <property type="match status" value="1"/>
</dbReference>
<evidence type="ECO:0000256" key="1">
    <source>
        <dbReference type="ARBA" id="ARBA00004613"/>
    </source>
</evidence>
<reference evidence="5" key="1">
    <citation type="thesis" date="2020" institute="ProQuest LLC" country="789 East Eisenhower Parkway, Ann Arbor, MI, USA">
        <title>Comparative Genomics and Chromosome Evolution.</title>
        <authorList>
            <person name="Mudd A.B."/>
        </authorList>
    </citation>
    <scope>NUCLEOTIDE SEQUENCE</scope>
    <source>
        <strain evidence="5">237g6f4</strain>
        <tissue evidence="5">Blood</tissue>
    </source>
</reference>
<evidence type="ECO:0000256" key="2">
    <source>
        <dbReference type="ARBA" id="ARBA00022525"/>
    </source>
</evidence>
<feature type="non-terminal residue" evidence="5">
    <location>
        <position position="1"/>
    </location>
</feature>
<dbReference type="PANTHER" id="PTHR14186:SF26">
    <property type="entry name" value="KAZAL TYPE SERINE PEPTIDASE INHIBITOR DOMAIN 1"/>
    <property type="match status" value="1"/>
</dbReference>
<dbReference type="EMBL" id="WNYA01000011">
    <property type="protein sequence ID" value="KAG8551551.1"/>
    <property type="molecule type" value="Genomic_DNA"/>
</dbReference>
<name>A0AAV6ZQL3_ENGPU</name>
<dbReference type="PANTHER" id="PTHR14186">
    <property type="entry name" value="INSULIN-LIKE GROWTH FACTOR BINDING PROTEIN-RELATED"/>
    <property type="match status" value="1"/>
</dbReference>
<gene>
    <name evidence="5" type="ORF">GDO81_004162</name>
</gene>
<comment type="caution">
    <text evidence="5">The sequence shown here is derived from an EMBL/GenBank/DDBJ whole genome shotgun (WGS) entry which is preliminary data.</text>
</comment>
<evidence type="ECO:0000313" key="5">
    <source>
        <dbReference type="EMBL" id="KAG8551551.1"/>
    </source>
</evidence>
<dbReference type="Gene3D" id="2.60.40.10">
    <property type="entry name" value="Immunoglobulins"/>
    <property type="match status" value="1"/>
</dbReference>
<dbReference type="InterPro" id="IPR011390">
    <property type="entry name" value="IGFBP_rP_mac25"/>
</dbReference>
<protein>
    <recommendedName>
        <fullName evidence="4">Immunoglobulin I-set domain-containing protein</fullName>
    </recommendedName>
</protein>
<dbReference type="Proteomes" id="UP000824782">
    <property type="component" value="Unassembled WGS sequence"/>
</dbReference>
<comment type="subcellular location">
    <subcellularLocation>
        <location evidence="1">Secreted</location>
    </subcellularLocation>
</comment>
<accession>A0AAV6ZQL3</accession>
<dbReference type="Pfam" id="PF07679">
    <property type="entry name" value="I-set"/>
    <property type="match status" value="1"/>
</dbReference>
<dbReference type="AlphaFoldDB" id="A0AAV6ZQL3"/>
<dbReference type="InterPro" id="IPR036179">
    <property type="entry name" value="Ig-like_dom_sf"/>
</dbReference>
<proteinExistence type="predicted"/>
<dbReference type="GO" id="GO:0001558">
    <property type="term" value="P:regulation of cell growth"/>
    <property type="evidence" value="ECO:0007669"/>
    <property type="project" value="InterPro"/>
</dbReference>
<organism evidence="5 6">
    <name type="scientific">Engystomops pustulosus</name>
    <name type="common">Tungara frog</name>
    <name type="synonym">Physalaemus pustulosus</name>
    <dbReference type="NCBI Taxonomy" id="76066"/>
    <lineage>
        <taxon>Eukaryota</taxon>
        <taxon>Metazoa</taxon>
        <taxon>Chordata</taxon>
        <taxon>Craniata</taxon>
        <taxon>Vertebrata</taxon>
        <taxon>Euteleostomi</taxon>
        <taxon>Amphibia</taxon>
        <taxon>Batrachia</taxon>
        <taxon>Anura</taxon>
        <taxon>Neobatrachia</taxon>
        <taxon>Hyloidea</taxon>
        <taxon>Leptodactylidae</taxon>
        <taxon>Leiuperinae</taxon>
        <taxon>Engystomops</taxon>
    </lineage>
</organism>
<evidence type="ECO:0000256" key="3">
    <source>
        <dbReference type="ARBA" id="ARBA00022729"/>
    </source>
</evidence>
<feature type="domain" description="Immunoglobulin I-set" evidence="4">
    <location>
        <begin position="15"/>
        <end position="48"/>
    </location>
</feature>
<dbReference type="InterPro" id="IPR013098">
    <property type="entry name" value="Ig_I-set"/>
</dbReference>
<dbReference type="GO" id="GO:0009966">
    <property type="term" value="P:regulation of signal transduction"/>
    <property type="evidence" value="ECO:0007669"/>
    <property type="project" value="TreeGrafter"/>
</dbReference>
<keyword evidence="6" id="KW-1185">Reference proteome</keyword>
<keyword evidence="2" id="KW-0964">Secreted</keyword>
<evidence type="ECO:0000259" key="4">
    <source>
        <dbReference type="Pfam" id="PF07679"/>
    </source>
</evidence>
<dbReference type="InterPro" id="IPR013783">
    <property type="entry name" value="Ig-like_fold"/>
</dbReference>
<evidence type="ECO:0000313" key="6">
    <source>
        <dbReference type="Proteomes" id="UP000824782"/>
    </source>
</evidence>